<dbReference type="GO" id="GO:0016020">
    <property type="term" value="C:membrane"/>
    <property type="evidence" value="ECO:0007669"/>
    <property type="project" value="UniProtKB-SubCell"/>
</dbReference>
<evidence type="ECO:0000313" key="9">
    <source>
        <dbReference type="EMBL" id="PRY94224.1"/>
    </source>
</evidence>
<evidence type="ECO:0000256" key="5">
    <source>
        <dbReference type="ARBA" id="ARBA00022737"/>
    </source>
</evidence>
<dbReference type="GO" id="GO:0005576">
    <property type="term" value="C:extracellular region"/>
    <property type="evidence" value="ECO:0007669"/>
    <property type="project" value="UniProtKB-SubCell"/>
</dbReference>
<keyword evidence="6" id="KW-0843">Virulence</keyword>
<dbReference type="InterPro" id="IPR003995">
    <property type="entry name" value="RTX_toxin_determinant-A"/>
</dbReference>
<evidence type="ECO:0000256" key="2">
    <source>
        <dbReference type="ARBA" id="ARBA00004613"/>
    </source>
</evidence>
<keyword evidence="5" id="KW-0677">Repeat</keyword>
<evidence type="ECO:0000256" key="3">
    <source>
        <dbReference type="ARBA" id="ARBA00022525"/>
    </source>
</evidence>
<dbReference type="Gene3D" id="2.150.10.10">
    <property type="entry name" value="Serralysin-like metalloprotease, C-terminal"/>
    <property type="match status" value="7"/>
</dbReference>
<dbReference type="PANTHER" id="PTHR38340:SF1">
    <property type="entry name" value="S-LAYER PROTEIN"/>
    <property type="match status" value="1"/>
</dbReference>
<dbReference type="PRINTS" id="PR01488">
    <property type="entry name" value="RTXTOXINA"/>
</dbReference>
<evidence type="ECO:0000256" key="7">
    <source>
        <dbReference type="ARBA" id="ARBA00023136"/>
    </source>
</evidence>
<reference evidence="9 10" key="1">
    <citation type="submission" date="2018-03" db="EMBL/GenBank/DDBJ databases">
        <title>Genomic Encyclopedia of Archaeal and Bacterial Type Strains, Phase II (KMG-II): from individual species to whole genera.</title>
        <authorList>
            <person name="Goeker M."/>
        </authorList>
    </citation>
    <scope>NUCLEOTIDE SEQUENCE [LARGE SCALE GENOMIC DNA]</scope>
    <source>
        <strain evidence="9 10">DSM 100212</strain>
    </source>
</reference>
<proteinExistence type="predicted"/>
<keyword evidence="10" id="KW-1185">Reference proteome</keyword>
<dbReference type="GO" id="GO:0090729">
    <property type="term" value="F:toxin activity"/>
    <property type="evidence" value="ECO:0007669"/>
    <property type="project" value="UniProtKB-KW"/>
</dbReference>
<evidence type="ECO:0000256" key="4">
    <source>
        <dbReference type="ARBA" id="ARBA00022656"/>
    </source>
</evidence>
<keyword evidence="7" id="KW-0472">Membrane</keyword>
<evidence type="ECO:0000256" key="8">
    <source>
        <dbReference type="SAM" id="MobiDB-lite"/>
    </source>
</evidence>
<name>A0A2T0X5S5_9RHOB</name>
<dbReference type="InterPro" id="IPR050557">
    <property type="entry name" value="RTX_toxin/Mannuronan_C5-epim"/>
</dbReference>
<dbReference type="GO" id="GO:0005509">
    <property type="term" value="F:calcium ion binding"/>
    <property type="evidence" value="ECO:0007669"/>
    <property type="project" value="InterPro"/>
</dbReference>
<evidence type="ECO:0000256" key="1">
    <source>
        <dbReference type="ARBA" id="ARBA00004370"/>
    </source>
</evidence>
<dbReference type="InterPro" id="IPR018511">
    <property type="entry name" value="Hemolysin-typ_Ca-bd_CS"/>
</dbReference>
<comment type="caution">
    <text evidence="9">The sequence shown here is derived from an EMBL/GenBank/DDBJ whole genome shotgun (WGS) entry which is preliminary data.</text>
</comment>
<dbReference type="Proteomes" id="UP000238392">
    <property type="component" value="Unassembled WGS sequence"/>
</dbReference>
<dbReference type="PROSITE" id="PS00330">
    <property type="entry name" value="HEMOLYSIN_CALCIUM"/>
    <property type="match status" value="9"/>
</dbReference>
<evidence type="ECO:0000313" key="10">
    <source>
        <dbReference type="Proteomes" id="UP000238392"/>
    </source>
</evidence>
<gene>
    <name evidence="9" type="ORF">CLV74_101360</name>
</gene>
<dbReference type="PANTHER" id="PTHR38340">
    <property type="entry name" value="S-LAYER PROTEIN"/>
    <property type="match status" value="1"/>
</dbReference>
<dbReference type="EMBL" id="PVTQ01000001">
    <property type="protein sequence ID" value="PRY94224.1"/>
    <property type="molecule type" value="Genomic_DNA"/>
</dbReference>
<feature type="region of interest" description="Disordered" evidence="8">
    <location>
        <begin position="970"/>
        <end position="1009"/>
    </location>
</feature>
<dbReference type="Pfam" id="PF00353">
    <property type="entry name" value="HemolysinCabind"/>
    <property type="match status" value="12"/>
</dbReference>
<evidence type="ECO:0000256" key="6">
    <source>
        <dbReference type="ARBA" id="ARBA00023026"/>
    </source>
</evidence>
<protein>
    <submittedName>
        <fullName evidence="9">Ca2+-binding RTX toxin-like protein</fullName>
    </submittedName>
</protein>
<accession>A0A2T0X5S5</accession>
<dbReference type="SUPFAM" id="SSF51120">
    <property type="entry name" value="beta-Roll"/>
    <property type="match status" value="6"/>
</dbReference>
<dbReference type="OrthoDB" id="8479154at2"/>
<keyword evidence="4" id="KW-0800">Toxin</keyword>
<dbReference type="RefSeq" id="WP_146134881.1">
    <property type="nucleotide sequence ID" value="NZ_PVTQ01000001.1"/>
</dbReference>
<keyword evidence="3" id="KW-0964">Secreted</keyword>
<sequence>MQNQFDLSKHALASEATHSATLKDQEVAYIGDELETFELGAEISMAQAPELTRNRIIASGLQGLDETDPAQGWQIHNFEVEEHHTYLAAGTRVHNRSTTYTLDDEGRIATLTGPDGEDIAIQGNWTPGQAYHYGHIVEVDNGDGTTTPTLTSGNFLENLSDFGRSFADAIGLDGRLGYQGTFAGHPPQMPGSSFHEEGQPAPYRVDWSGDQDEDGEPDWRDETYSNIGHWNGDRDGDGVPNYKDYNDGVGWRDNNPGGGGDTEGSGKPIILDLDGDGIEISVDRSVSFDIDADGFKEQTAWVSPDDAFLVIDLNADGSRGEGDGKINMTHELAFTEWMPTGGVTDLQALSMFDTLSDLGGNGDGVLSSIDTVWSELRVWQDANSNGIADDGELRTLASLGFTQINLTYDDGTAYDDNRNDVAVFGSTLLGTASFTRNDEVVEGGVGDVALGYNTQGWRQIETSSGYSIEFENGESLHYRVLDGSGSANVNLDVLVLDGATGDGRNNLLNAAGHSRSVQISGGDGNDSVWGGNNDDMLAGNAGSDDIRGHGGNDLLFVDAADLNNGHVSGNDGIDTLIVTGNAGVNVTLLSHQVEAAYGGEGHDILSGAGLWDDLPIYGGDGNDTITGGEANDRLSGDSGNDQINGGHGGDIILGGTGADTLNGDNGDDLILGGDQTDALNGGNGDDNLIGGAGADTLYGNNHDDVLDGGAGADVLNGGYGDDILRGGDGADSLFFWRGDDHMSGGAGNDNFYLQSDAQYGSDAHWGWTIAQGGTGFDTLYVNMSTSGYYTDSIQRIGGNQWQLLLRNSPDTKVVIDLQDIERVQYSDGRVITLSTNTSLDTSDNYQRVNPDAYLGDSAVNSGMSIHYVGNILAGWTGNDTIAGSNGTNIIDGAQGADQIAGFVGNDTLYGGGGADEMWGGDDNDSLHGGSGADAMTGGNGNDTLYGEQGADQMWGDAGNDLMIGGAGGDMLSGGSGNDELHGHDSNDNLFGGEGNDSLYGGTGSDRLNGNEGDDLLQGHQGADQITGGTGNDTLHGHDGFDVLYGDAGSDLIQGGQDDDWLFGGDGADTLEGGNGRDVLNGGEGADVLNGGDGILDVANYEGSSAAVTINLETGAASGGDAEGDTITNIENLVGSSHSDSLTGNWADNIIEGGDGADVIYGGAGHDAIDGGTWWDTIHAGDGNDIVWGGDGRDTVSLGNGNDVFFDNGQTGSNAHDNVDGGAGNDTINGGGGNDTFIGGAGDDAISGAAGNDTLTGGAGADVFQFNTNIKLGADVITDFEQGVDLLEMTGVTFGDLNFVATGSGVRVEWDGGSVKLDNINISSIAADDFTFV</sequence>
<dbReference type="InterPro" id="IPR001343">
    <property type="entry name" value="Hemolysn_Ca-bd"/>
</dbReference>
<dbReference type="InterPro" id="IPR011049">
    <property type="entry name" value="Serralysin-like_metalloprot_C"/>
</dbReference>
<dbReference type="PRINTS" id="PR00313">
    <property type="entry name" value="CABNDNGRPT"/>
</dbReference>
<organism evidence="9 10">
    <name type="scientific">Donghicola tyrosinivorans</name>
    <dbReference type="NCBI Taxonomy" id="1652492"/>
    <lineage>
        <taxon>Bacteria</taxon>
        <taxon>Pseudomonadati</taxon>
        <taxon>Pseudomonadota</taxon>
        <taxon>Alphaproteobacteria</taxon>
        <taxon>Rhodobacterales</taxon>
        <taxon>Roseobacteraceae</taxon>
        <taxon>Donghicola</taxon>
    </lineage>
</organism>
<comment type="subcellular location">
    <subcellularLocation>
        <location evidence="1">Membrane</location>
    </subcellularLocation>
    <subcellularLocation>
        <location evidence="2">Secreted</location>
    </subcellularLocation>
</comment>